<feature type="region of interest" description="Disordered" evidence="1">
    <location>
        <begin position="31"/>
        <end position="79"/>
    </location>
</feature>
<protein>
    <submittedName>
        <fullName evidence="2">Uncharacterized protein</fullName>
    </submittedName>
</protein>
<feature type="compositionally biased region" description="Basic and acidic residues" evidence="1">
    <location>
        <begin position="38"/>
        <end position="59"/>
    </location>
</feature>
<sequence length="107" mass="11516">MEDGQCLQPGSSIGIGDNSYTTYYMGSSASGSLTGCSHSEKNLDRAQDISPKDITHLSLEDNDPMEHEDDDRGTSLCNSSSSNLMEIAAPSLYDSHDIIDQYCSLSS</sequence>
<organism evidence="2">
    <name type="scientific">Arion vulgaris</name>
    <dbReference type="NCBI Taxonomy" id="1028688"/>
    <lineage>
        <taxon>Eukaryota</taxon>
        <taxon>Metazoa</taxon>
        <taxon>Spiralia</taxon>
        <taxon>Lophotrochozoa</taxon>
        <taxon>Mollusca</taxon>
        <taxon>Gastropoda</taxon>
        <taxon>Heterobranchia</taxon>
        <taxon>Euthyneura</taxon>
        <taxon>Panpulmonata</taxon>
        <taxon>Eupulmonata</taxon>
        <taxon>Stylommatophora</taxon>
        <taxon>Helicina</taxon>
        <taxon>Arionoidea</taxon>
        <taxon>Arionidae</taxon>
        <taxon>Arion</taxon>
    </lineage>
</organism>
<feature type="compositionally biased region" description="Acidic residues" evidence="1">
    <location>
        <begin position="60"/>
        <end position="71"/>
    </location>
</feature>
<name>A0A0B7BWX1_9EUPU</name>
<feature type="non-terminal residue" evidence="2">
    <location>
        <position position="107"/>
    </location>
</feature>
<proteinExistence type="predicted"/>
<dbReference type="EMBL" id="HACG01050849">
    <property type="protein sequence ID" value="CEK97714.1"/>
    <property type="molecule type" value="Transcribed_RNA"/>
</dbReference>
<reference evidence="2" key="1">
    <citation type="submission" date="2014-12" db="EMBL/GenBank/DDBJ databases">
        <title>Insight into the proteome of Arion vulgaris.</title>
        <authorList>
            <person name="Aradska J."/>
            <person name="Bulat T."/>
            <person name="Smidak R."/>
            <person name="Sarate P."/>
            <person name="Gangsoo J."/>
            <person name="Sialana F."/>
            <person name="Bilban M."/>
            <person name="Lubec G."/>
        </authorList>
    </citation>
    <scope>NUCLEOTIDE SEQUENCE</scope>
    <source>
        <tissue evidence="2">Skin</tissue>
    </source>
</reference>
<gene>
    <name evidence="2" type="primary">ORF216668</name>
</gene>
<dbReference type="AlphaFoldDB" id="A0A0B7BWX1"/>
<evidence type="ECO:0000256" key="1">
    <source>
        <dbReference type="SAM" id="MobiDB-lite"/>
    </source>
</evidence>
<accession>A0A0B7BWX1</accession>
<evidence type="ECO:0000313" key="2">
    <source>
        <dbReference type="EMBL" id="CEK97714.1"/>
    </source>
</evidence>